<dbReference type="Proteomes" id="UP001178288">
    <property type="component" value="Chromosome"/>
</dbReference>
<dbReference type="Gene3D" id="1.10.10.60">
    <property type="entry name" value="Homeodomain-like"/>
    <property type="match status" value="1"/>
</dbReference>
<dbReference type="InterPro" id="IPR023772">
    <property type="entry name" value="DNA-bd_HTH_TetR-type_CS"/>
</dbReference>
<evidence type="ECO:0000256" key="3">
    <source>
        <dbReference type="ARBA" id="ARBA00023163"/>
    </source>
</evidence>
<evidence type="ECO:0000256" key="4">
    <source>
        <dbReference type="PROSITE-ProRule" id="PRU00335"/>
    </source>
</evidence>
<dbReference type="SUPFAM" id="SSF48498">
    <property type="entry name" value="Tetracyclin repressor-like, C-terminal domain"/>
    <property type="match status" value="1"/>
</dbReference>
<dbReference type="InterPro" id="IPR001647">
    <property type="entry name" value="HTH_TetR"/>
</dbReference>
<keyword evidence="1" id="KW-0805">Transcription regulation</keyword>
<keyword evidence="2 4" id="KW-0238">DNA-binding</keyword>
<dbReference type="AlphaFoldDB" id="A0AA95SC39"/>
<gene>
    <name evidence="6" type="ORF">QNH39_05270</name>
</gene>
<dbReference type="Pfam" id="PF00440">
    <property type="entry name" value="TetR_N"/>
    <property type="match status" value="1"/>
</dbReference>
<protein>
    <submittedName>
        <fullName evidence="6">TetR/AcrR family transcriptional regulator</fullName>
    </submittedName>
</protein>
<evidence type="ECO:0000313" key="7">
    <source>
        <dbReference type="Proteomes" id="UP001178288"/>
    </source>
</evidence>
<evidence type="ECO:0000256" key="1">
    <source>
        <dbReference type="ARBA" id="ARBA00023015"/>
    </source>
</evidence>
<dbReference type="PROSITE" id="PS50977">
    <property type="entry name" value="HTH_TETR_2"/>
    <property type="match status" value="1"/>
</dbReference>
<accession>A0AA95SC39</accession>
<dbReference type="PANTHER" id="PTHR30055">
    <property type="entry name" value="HTH-TYPE TRANSCRIPTIONAL REGULATOR RUTR"/>
    <property type="match status" value="1"/>
</dbReference>
<dbReference type="PANTHER" id="PTHR30055:SF234">
    <property type="entry name" value="HTH-TYPE TRANSCRIPTIONAL REGULATOR BETI"/>
    <property type="match status" value="1"/>
</dbReference>
<feature type="domain" description="HTH tetR-type" evidence="5">
    <location>
        <begin position="8"/>
        <end position="68"/>
    </location>
</feature>
<keyword evidence="7" id="KW-1185">Reference proteome</keyword>
<name>A0AA95SC39_9BACI</name>
<proteinExistence type="predicted"/>
<dbReference type="RefSeq" id="WP_066083279.1">
    <property type="nucleotide sequence ID" value="NZ_CP126114.1"/>
</dbReference>
<evidence type="ECO:0000313" key="6">
    <source>
        <dbReference type="EMBL" id="WHY87269.1"/>
    </source>
</evidence>
<dbReference type="KEGG" id="nnv:QNH39_05270"/>
<organism evidence="6 7">
    <name type="scientific">Neobacillus novalis</name>
    <dbReference type="NCBI Taxonomy" id="220687"/>
    <lineage>
        <taxon>Bacteria</taxon>
        <taxon>Bacillati</taxon>
        <taxon>Bacillota</taxon>
        <taxon>Bacilli</taxon>
        <taxon>Bacillales</taxon>
        <taxon>Bacillaceae</taxon>
        <taxon>Neobacillus</taxon>
    </lineage>
</organism>
<dbReference type="InterPro" id="IPR041490">
    <property type="entry name" value="KstR2_TetR_C"/>
</dbReference>
<dbReference type="EMBL" id="CP126114">
    <property type="protein sequence ID" value="WHY87269.1"/>
    <property type="molecule type" value="Genomic_DNA"/>
</dbReference>
<dbReference type="Pfam" id="PF17932">
    <property type="entry name" value="TetR_C_24"/>
    <property type="match status" value="1"/>
</dbReference>
<keyword evidence="3" id="KW-0804">Transcription</keyword>
<sequence length="195" mass="22159">MKREQNMLEKRAKILEAAIPLFADNGFSATTVATIAKQAGVGFGTVFNYFVSKEDLFKAAVIEPLDEQREILKKIVMAQGTPHERLKKMVICHLQHFSNHRNQMRLMFYVLGQPERFPEIAEELFAFARDFFAAVVPIVEEGQTNGEIPACDPLGLSWSYFAYINGVVMTMLDPPDDPKWEQFILHGCRLFGITD</sequence>
<dbReference type="InterPro" id="IPR036271">
    <property type="entry name" value="Tet_transcr_reg_TetR-rel_C_sf"/>
</dbReference>
<dbReference type="GO" id="GO:0000976">
    <property type="term" value="F:transcription cis-regulatory region binding"/>
    <property type="evidence" value="ECO:0007669"/>
    <property type="project" value="TreeGrafter"/>
</dbReference>
<dbReference type="InterPro" id="IPR050109">
    <property type="entry name" value="HTH-type_TetR-like_transc_reg"/>
</dbReference>
<dbReference type="Gene3D" id="1.10.357.10">
    <property type="entry name" value="Tetracycline Repressor, domain 2"/>
    <property type="match status" value="1"/>
</dbReference>
<dbReference type="PROSITE" id="PS01081">
    <property type="entry name" value="HTH_TETR_1"/>
    <property type="match status" value="1"/>
</dbReference>
<dbReference type="InterPro" id="IPR009057">
    <property type="entry name" value="Homeodomain-like_sf"/>
</dbReference>
<feature type="DNA-binding region" description="H-T-H motif" evidence="4">
    <location>
        <begin position="31"/>
        <end position="50"/>
    </location>
</feature>
<evidence type="ECO:0000256" key="2">
    <source>
        <dbReference type="ARBA" id="ARBA00023125"/>
    </source>
</evidence>
<dbReference type="PRINTS" id="PR00455">
    <property type="entry name" value="HTHTETR"/>
</dbReference>
<reference evidence="6" key="1">
    <citation type="submission" date="2023-05" db="EMBL/GenBank/DDBJ databases">
        <title>Comparative genomics of Bacillaceae isolates and their secondary metabolite potential.</title>
        <authorList>
            <person name="Song L."/>
            <person name="Nielsen L.J."/>
            <person name="Mohite O."/>
            <person name="Xu X."/>
            <person name="Weber T."/>
            <person name="Kovacs A.T."/>
        </authorList>
    </citation>
    <scope>NUCLEOTIDE SEQUENCE</scope>
    <source>
        <strain evidence="6">XLM17</strain>
    </source>
</reference>
<dbReference type="SUPFAM" id="SSF46689">
    <property type="entry name" value="Homeodomain-like"/>
    <property type="match status" value="1"/>
</dbReference>
<evidence type="ECO:0000259" key="5">
    <source>
        <dbReference type="PROSITE" id="PS50977"/>
    </source>
</evidence>
<dbReference type="GO" id="GO:0003700">
    <property type="term" value="F:DNA-binding transcription factor activity"/>
    <property type="evidence" value="ECO:0007669"/>
    <property type="project" value="TreeGrafter"/>
</dbReference>